<evidence type="ECO:0000313" key="3">
    <source>
        <dbReference type="EMBL" id="AOW03512.1"/>
    </source>
</evidence>
<evidence type="ECO:0000313" key="4">
    <source>
        <dbReference type="EMBL" id="RDW25877.1"/>
    </source>
</evidence>
<feature type="compositionally biased region" description="Basic and acidic residues" evidence="1">
    <location>
        <begin position="30"/>
        <end position="46"/>
    </location>
</feature>
<dbReference type="RefSeq" id="XP_502352.1">
    <property type="nucleotide sequence ID" value="XM_502352.1"/>
</dbReference>
<name>A0A1H6PVD1_YARLL</name>
<dbReference type="OrthoDB" id="5599171at2759"/>
<dbReference type="VEuPathDB" id="FungiDB:YALI0_D03091g"/>
<accession>A0A1H6PVD1</accession>
<sequence>MESSPDFLPESDGDTEVELLPNLKLAGVTEPRRREKPVLKPPKTADAENIPLPPSPPPLSSPSEIYSNLLILEESLRQQYLNQRQSQRKYSTFYFVLLSLTAYLVYSQIYPSIYSYVFFFHRFCLIAVLSTLGLFHLSGMYTKKLVYPRKFIYNSNRGLRGFNVKLVKTGGYFSSTVHLVLNTRVFSTENIEQWEEYRLGYFERERKKKIKEKKERKERKEPVRS</sequence>
<dbReference type="AlphaFoldDB" id="A0A1H6PVD1"/>
<dbReference type="EMBL" id="CP017556">
    <property type="protein sequence ID" value="AOW03512.1"/>
    <property type="molecule type" value="Genomic_DNA"/>
</dbReference>
<proteinExistence type="predicted"/>
<dbReference type="Proteomes" id="UP000256601">
    <property type="component" value="Unassembled WGS sequence"/>
</dbReference>
<dbReference type="Pfam" id="PF03907">
    <property type="entry name" value="Spo7"/>
    <property type="match status" value="1"/>
</dbReference>
<dbReference type="KEGG" id="yli:2910561"/>
<evidence type="ECO:0000256" key="1">
    <source>
        <dbReference type="SAM" id="MobiDB-lite"/>
    </source>
</evidence>
<evidence type="ECO:0000313" key="6">
    <source>
        <dbReference type="Proteomes" id="UP000256601"/>
    </source>
</evidence>
<dbReference type="eggNOG" id="ENOG502QTI4">
    <property type="taxonomic scope" value="Eukaryota"/>
</dbReference>
<evidence type="ECO:0000256" key="2">
    <source>
        <dbReference type="SAM" id="Phobius"/>
    </source>
</evidence>
<evidence type="ECO:0000313" key="5">
    <source>
        <dbReference type="Proteomes" id="UP000182444"/>
    </source>
</evidence>
<feature type="transmembrane region" description="Helical" evidence="2">
    <location>
        <begin position="119"/>
        <end position="141"/>
    </location>
</feature>
<dbReference type="GeneID" id="2910561"/>
<reference evidence="3 5" key="1">
    <citation type="journal article" date="2016" name="PLoS ONE">
        <title>Sequence Assembly of Yarrowia lipolytica Strain W29/CLIB89 Shows Transposable Element Diversity.</title>
        <authorList>
            <person name="Magnan C."/>
            <person name="Yu J."/>
            <person name="Chang I."/>
            <person name="Jahn E."/>
            <person name="Kanomata Y."/>
            <person name="Wu J."/>
            <person name="Zeller M."/>
            <person name="Oakes M."/>
            <person name="Baldi P."/>
            <person name="Sandmeyer S."/>
        </authorList>
    </citation>
    <scope>NUCLEOTIDE SEQUENCE [LARGE SCALE GENOMIC DNA]</scope>
    <source>
        <strain evidence="3">CLIB89</strain>
        <strain evidence="5">CLIB89(W29)</strain>
    </source>
</reference>
<dbReference type="PANTHER" id="PTHR28249">
    <property type="entry name" value="SPORULATION-SPECIFIC PROTEIN SPO7"/>
    <property type="match status" value="1"/>
</dbReference>
<dbReference type="GO" id="GO:0019888">
    <property type="term" value="F:protein phosphatase regulator activity"/>
    <property type="evidence" value="ECO:0007669"/>
    <property type="project" value="InterPro"/>
</dbReference>
<organism evidence="3 5">
    <name type="scientific">Yarrowia lipolytica</name>
    <name type="common">Candida lipolytica</name>
    <dbReference type="NCBI Taxonomy" id="4952"/>
    <lineage>
        <taxon>Eukaryota</taxon>
        <taxon>Fungi</taxon>
        <taxon>Dikarya</taxon>
        <taxon>Ascomycota</taxon>
        <taxon>Saccharomycotina</taxon>
        <taxon>Dipodascomycetes</taxon>
        <taxon>Dipodascales</taxon>
        <taxon>Dipodascales incertae sedis</taxon>
        <taxon>Yarrowia</taxon>
    </lineage>
</organism>
<keyword evidence="2" id="KW-0812">Transmembrane</keyword>
<gene>
    <name evidence="4" type="ORF">B0I71DRAFT_36720</name>
    <name evidence="3" type="ORF">YALI1_D03888g</name>
</gene>
<dbReference type="Proteomes" id="UP000182444">
    <property type="component" value="Chromosome 1D"/>
</dbReference>
<dbReference type="GO" id="GO:0071595">
    <property type="term" value="C:Nem1-Spo7 phosphatase complex"/>
    <property type="evidence" value="ECO:0007669"/>
    <property type="project" value="TreeGrafter"/>
</dbReference>
<feature type="region of interest" description="Disordered" evidence="1">
    <location>
        <begin position="1"/>
        <end position="60"/>
    </location>
</feature>
<dbReference type="GO" id="GO:0006998">
    <property type="term" value="P:nuclear envelope organization"/>
    <property type="evidence" value="ECO:0007669"/>
    <property type="project" value="TreeGrafter"/>
</dbReference>
<feature type="compositionally biased region" description="Pro residues" evidence="1">
    <location>
        <begin position="51"/>
        <end position="60"/>
    </location>
</feature>
<protein>
    <submittedName>
        <fullName evidence="4">Spo7-like protein-domain-containing protein</fullName>
    </submittedName>
</protein>
<dbReference type="OMA" id="FVPHCNR"/>
<feature type="transmembrane region" description="Helical" evidence="2">
    <location>
        <begin position="93"/>
        <end position="113"/>
    </location>
</feature>
<dbReference type="PANTHER" id="PTHR28249:SF1">
    <property type="entry name" value="SPORULATION-SPECIFIC PROTEIN SPO7"/>
    <property type="match status" value="1"/>
</dbReference>
<keyword evidence="2" id="KW-0472">Membrane</keyword>
<reference evidence="4 6" key="2">
    <citation type="submission" date="2018-07" db="EMBL/GenBank/DDBJ databases">
        <title>Draft Genome Assemblies for Five Robust Yarrowia lipolytica Strains Exhibiting High Lipid Production and Pentose Sugar Utilization and Sugar Alcohol Secretion from Undetoxified Lignocellulosic Biomass Hydrolysates.</title>
        <authorList>
            <consortium name="DOE Joint Genome Institute"/>
            <person name="Walker C."/>
            <person name="Ryu S."/>
            <person name="Na H."/>
            <person name="Zane M."/>
            <person name="LaButti K."/>
            <person name="Lipzen A."/>
            <person name="Haridas S."/>
            <person name="Barry K."/>
            <person name="Grigoriev I.V."/>
            <person name="Quarterman J."/>
            <person name="Slininger P."/>
            <person name="Dien B."/>
            <person name="Trinh C.T."/>
        </authorList>
    </citation>
    <scope>NUCLEOTIDE SEQUENCE [LARGE SCALE GENOMIC DNA]</scope>
    <source>
        <strain evidence="4 6">YB392</strain>
    </source>
</reference>
<keyword evidence="2" id="KW-1133">Transmembrane helix</keyword>
<dbReference type="InterPro" id="IPR005605">
    <property type="entry name" value="Spo7"/>
</dbReference>
<dbReference type="GO" id="GO:0004721">
    <property type="term" value="F:phosphoprotein phosphatase activity"/>
    <property type="evidence" value="ECO:0007669"/>
    <property type="project" value="TreeGrafter"/>
</dbReference>
<dbReference type="EMBL" id="KZ858991">
    <property type="protein sequence ID" value="RDW25877.1"/>
    <property type="molecule type" value="Genomic_DNA"/>
</dbReference>
<dbReference type="VEuPathDB" id="FungiDB:YALI1_D03888g"/>